<accession>A0A656JPA5</accession>
<sequence>MKRLEIVLIGHSLTLGELSTELQDHGHGVRYLREQHALPGLTMPDACILIEDGSLDLSPIQPQAYGRCVHLSLRVGFDSILAFGLPRLELLCWHGSVKAQRLIVREWL</sequence>
<feature type="non-terminal residue" evidence="1">
    <location>
        <position position="108"/>
    </location>
</feature>
<protein>
    <submittedName>
        <fullName evidence="1">Ornithine acetyl transferase inhibitor</fullName>
    </submittedName>
</protein>
<dbReference type="EMBL" id="AOKF01003066">
    <property type="protein sequence ID" value="EPN41828.1"/>
    <property type="molecule type" value="Genomic_DNA"/>
</dbReference>
<evidence type="ECO:0000313" key="2">
    <source>
        <dbReference type="Proteomes" id="UP000018849"/>
    </source>
</evidence>
<name>A0A656JPA5_PSESF</name>
<proteinExistence type="predicted"/>
<evidence type="ECO:0000313" key="1">
    <source>
        <dbReference type="EMBL" id="EPN41828.1"/>
    </source>
</evidence>
<reference evidence="1 2" key="1">
    <citation type="journal article" date="2013" name="PLoS Pathog.">
        <title>Genomic analysis of the Kiwifruit pathogen Pseudomonas syringae pv. actinidiae provides insight into the origins of an emergent plant disease.</title>
        <authorList>
            <person name="McCann H.C."/>
            <person name="Rikkerink E.H."/>
            <person name="Bertels F."/>
            <person name="Fiers M."/>
            <person name="Lu A."/>
            <person name="Rees-George J."/>
            <person name="Andersen M.T."/>
            <person name="Gleave A.P."/>
            <person name="Haubold B."/>
            <person name="Wohlers M.W."/>
            <person name="Guttman D.S."/>
            <person name="Wang P.W."/>
            <person name="Straub C."/>
            <person name="Vanneste J.L."/>
            <person name="Rainey P.B."/>
            <person name="Templeton M.D."/>
        </authorList>
    </citation>
    <scope>NUCLEOTIDE SEQUENCE [LARGE SCALE GENOMIC DNA]</scope>
    <source>
        <strain evidence="1 2">ICMP 19096</strain>
    </source>
</reference>
<dbReference type="AlphaFoldDB" id="A0A656JPA5"/>
<organism evidence="1 2">
    <name type="scientific">Pseudomonas syringae pv. actinidiae ICMP 19096</name>
    <dbReference type="NCBI Taxonomy" id="1194405"/>
    <lineage>
        <taxon>Bacteria</taxon>
        <taxon>Pseudomonadati</taxon>
        <taxon>Pseudomonadota</taxon>
        <taxon>Gammaproteobacteria</taxon>
        <taxon>Pseudomonadales</taxon>
        <taxon>Pseudomonadaceae</taxon>
        <taxon>Pseudomonas</taxon>
        <taxon>Pseudomonas syringae</taxon>
    </lineage>
</organism>
<dbReference type="Proteomes" id="UP000018849">
    <property type="component" value="Unassembled WGS sequence"/>
</dbReference>
<comment type="caution">
    <text evidence="1">The sequence shown here is derived from an EMBL/GenBank/DDBJ whole genome shotgun (WGS) entry which is preliminary data.</text>
</comment>
<gene>
    <name evidence="1" type="ORF">A245_35837</name>
</gene>